<evidence type="ECO:0000313" key="3">
    <source>
        <dbReference type="Proteomes" id="UP001331761"/>
    </source>
</evidence>
<feature type="region of interest" description="Disordered" evidence="1">
    <location>
        <begin position="1"/>
        <end position="21"/>
    </location>
</feature>
<name>A0AAN8EVQ5_TRICO</name>
<reference evidence="2 3" key="1">
    <citation type="submission" date="2019-10" db="EMBL/GenBank/DDBJ databases">
        <title>Assembly and Annotation for the nematode Trichostrongylus colubriformis.</title>
        <authorList>
            <person name="Martin J."/>
        </authorList>
    </citation>
    <scope>NUCLEOTIDE SEQUENCE [LARGE SCALE GENOMIC DNA]</scope>
    <source>
        <strain evidence="2">G859</strain>
        <tissue evidence="2">Whole worm</tissue>
    </source>
</reference>
<proteinExistence type="predicted"/>
<accession>A0AAN8EVQ5</accession>
<dbReference type="AlphaFoldDB" id="A0AAN8EVQ5"/>
<gene>
    <name evidence="2" type="ORF">GCK32_017011</name>
</gene>
<feature type="compositionally biased region" description="Low complexity" evidence="1">
    <location>
        <begin position="1"/>
        <end position="11"/>
    </location>
</feature>
<dbReference type="EMBL" id="WIXE01025535">
    <property type="protein sequence ID" value="KAK5964644.1"/>
    <property type="molecule type" value="Genomic_DNA"/>
</dbReference>
<keyword evidence="3" id="KW-1185">Reference proteome</keyword>
<protein>
    <submittedName>
        <fullName evidence="2">Uncharacterized protein</fullName>
    </submittedName>
</protein>
<organism evidence="2 3">
    <name type="scientific">Trichostrongylus colubriformis</name>
    <name type="common">Black scour worm</name>
    <dbReference type="NCBI Taxonomy" id="6319"/>
    <lineage>
        <taxon>Eukaryota</taxon>
        <taxon>Metazoa</taxon>
        <taxon>Ecdysozoa</taxon>
        <taxon>Nematoda</taxon>
        <taxon>Chromadorea</taxon>
        <taxon>Rhabditida</taxon>
        <taxon>Rhabditina</taxon>
        <taxon>Rhabditomorpha</taxon>
        <taxon>Strongyloidea</taxon>
        <taxon>Trichostrongylidae</taxon>
        <taxon>Trichostrongylus</taxon>
    </lineage>
</organism>
<dbReference type="Proteomes" id="UP001331761">
    <property type="component" value="Unassembled WGS sequence"/>
</dbReference>
<evidence type="ECO:0000256" key="1">
    <source>
        <dbReference type="SAM" id="MobiDB-lite"/>
    </source>
</evidence>
<comment type="caution">
    <text evidence="2">The sequence shown here is derived from an EMBL/GenBank/DDBJ whole genome shotgun (WGS) entry which is preliminary data.</text>
</comment>
<sequence>MRTTLTLLNETSESEERTRNTEMEKRFNRLYGARRSSYQMEELVWARDYNKTLGKKVGFQLASRNDMEMLYDVLTEEGQLRRHANQTAEDKSLQPNSMMML</sequence>
<evidence type="ECO:0000313" key="2">
    <source>
        <dbReference type="EMBL" id="KAK5964644.1"/>
    </source>
</evidence>